<dbReference type="InterPro" id="IPR048383">
    <property type="entry name" value="TPPII_Ig-like-1"/>
</dbReference>
<dbReference type="PROSITE" id="PS51892">
    <property type="entry name" value="SUBTILASE"/>
    <property type="match status" value="1"/>
</dbReference>
<dbReference type="GO" id="GO:0008240">
    <property type="term" value="F:tripeptidyl-peptidase activity"/>
    <property type="evidence" value="ECO:0007669"/>
    <property type="project" value="UniProtKB-EC"/>
</dbReference>
<feature type="domain" description="Tripeptidyl-peptidase II galactose-binding" evidence="16">
    <location>
        <begin position="899"/>
        <end position="985"/>
    </location>
</feature>
<accession>A0A0D2X510</accession>
<feature type="region of interest" description="Disordered" evidence="11">
    <location>
        <begin position="1"/>
        <end position="52"/>
    </location>
</feature>
<comment type="similarity">
    <text evidence="2 10">Belongs to the peptidase S8 family.</text>
</comment>
<evidence type="ECO:0000259" key="12">
    <source>
        <dbReference type="Pfam" id="PF00082"/>
    </source>
</evidence>
<dbReference type="Pfam" id="PF12583">
    <property type="entry name" value="TPPII_C"/>
    <property type="match status" value="1"/>
</dbReference>
<dbReference type="InterPro" id="IPR050131">
    <property type="entry name" value="Peptidase_S8_subtilisin-like"/>
</dbReference>
<evidence type="ECO:0000256" key="6">
    <source>
        <dbReference type="ARBA" id="ARBA00022670"/>
    </source>
</evidence>
<evidence type="ECO:0000256" key="5">
    <source>
        <dbReference type="ARBA" id="ARBA00022438"/>
    </source>
</evidence>
<dbReference type="EC" id="3.4.14.10" evidence="3"/>
<dbReference type="PRINTS" id="PR00723">
    <property type="entry name" value="SUBTILISIN"/>
</dbReference>
<evidence type="ECO:0000256" key="8">
    <source>
        <dbReference type="ARBA" id="ARBA00022825"/>
    </source>
</evidence>
<protein>
    <recommendedName>
        <fullName evidence="4">Tripeptidyl-peptidase 2</fullName>
        <ecNumber evidence="3">3.4.14.10</ecNumber>
    </recommendedName>
    <alternativeName>
        <fullName evidence="9">Tripeptidyl aminopeptidase</fullName>
    </alternativeName>
</protein>
<dbReference type="InterPro" id="IPR036852">
    <property type="entry name" value="Peptidase_S8/S53_dom_sf"/>
</dbReference>
<keyword evidence="7 10" id="KW-0378">Hydrolase</keyword>
<feature type="compositionally biased region" description="Low complexity" evidence="11">
    <location>
        <begin position="850"/>
        <end position="872"/>
    </location>
</feature>
<dbReference type="InParanoid" id="A0A0D2X510"/>
<dbReference type="InterPro" id="IPR048384">
    <property type="entry name" value="TPPII_GBD"/>
</dbReference>
<dbReference type="Pfam" id="PF12580">
    <property type="entry name" value="TPPII"/>
    <property type="match status" value="1"/>
</dbReference>
<feature type="domain" description="Tripeptidyl peptidase II C-terminal" evidence="14">
    <location>
        <begin position="1277"/>
        <end position="1351"/>
    </location>
</feature>
<evidence type="ECO:0000256" key="9">
    <source>
        <dbReference type="ARBA" id="ARBA00032232"/>
    </source>
</evidence>
<dbReference type="InterPro" id="IPR046939">
    <property type="entry name" value="TPPII_C_sf"/>
</dbReference>
<dbReference type="Pfam" id="PF21316">
    <property type="entry name" value="TPPII_GBD"/>
    <property type="match status" value="1"/>
</dbReference>
<name>A0A0D2X510_CAPO3</name>
<dbReference type="InterPro" id="IPR022232">
    <property type="entry name" value="TPPII_C_art"/>
</dbReference>
<dbReference type="SUPFAM" id="SSF52743">
    <property type="entry name" value="Subtilisin-like"/>
    <property type="match status" value="1"/>
</dbReference>
<feature type="domain" description="Peptidase S8/S53" evidence="12">
    <location>
        <begin position="126"/>
        <end position="687"/>
    </location>
</feature>
<feature type="region of interest" description="Disordered" evidence="11">
    <location>
        <begin position="333"/>
        <end position="355"/>
    </location>
</feature>
<evidence type="ECO:0000259" key="14">
    <source>
        <dbReference type="Pfam" id="PF12583"/>
    </source>
</evidence>
<feature type="region of interest" description="Disordered" evidence="11">
    <location>
        <begin position="67"/>
        <end position="98"/>
    </location>
</feature>
<dbReference type="PROSITE" id="PS00138">
    <property type="entry name" value="SUBTILASE_SER"/>
    <property type="match status" value="1"/>
</dbReference>
<evidence type="ECO:0000259" key="15">
    <source>
        <dbReference type="Pfam" id="PF21223"/>
    </source>
</evidence>
<feature type="compositionally biased region" description="Low complexity" evidence="11">
    <location>
        <begin position="1447"/>
        <end position="1457"/>
    </location>
</feature>
<keyword evidence="18" id="KW-1185">Reference proteome</keyword>
<keyword evidence="8 10" id="KW-0720">Serine protease</keyword>
<dbReference type="EMBL" id="KE346373">
    <property type="protein sequence ID" value="KJE96994.1"/>
    <property type="molecule type" value="Genomic_DNA"/>
</dbReference>
<evidence type="ECO:0000256" key="2">
    <source>
        <dbReference type="ARBA" id="ARBA00011073"/>
    </source>
</evidence>
<dbReference type="Pfam" id="PF00082">
    <property type="entry name" value="Peptidase_S8"/>
    <property type="match status" value="1"/>
</dbReference>
<dbReference type="PANTHER" id="PTHR43806">
    <property type="entry name" value="PEPTIDASE S8"/>
    <property type="match status" value="1"/>
</dbReference>
<dbReference type="RefSeq" id="XP_004343357.1">
    <property type="nucleotide sequence ID" value="XM_004343307.2"/>
</dbReference>
<dbReference type="InterPro" id="IPR015500">
    <property type="entry name" value="Peptidase_S8_subtilisin-rel"/>
</dbReference>
<keyword evidence="6 10" id="KW-0645">Protease</keyword>
<evidence type="ECO:0000256" key="10">
    <source>
        <dbReference type="PROSITE-ProRule" id="PRU01240"/>
    </source>
</evidence>
<sequence>MEESGNQTASQSQSESESQSQSESQTQSQSQTQTQAQTQSQTQTQAQAQAQAHGLMLPPDWAALVASHSRSRTIHPSTSTGTGTGTGTTTGAATNATTGGFPVQHLMPKSETGADRFVADHPTFDGRGVVVAIFDTGVDPAAAGLQVTSDGRPKLIDTIDATGSGDVEMLTVRSLNPDGRTVDAAPTSVSAAAGLKRKLTLPREWIASNPTGVFRVGTKRAYELLPKVLVARLKSERRKIVELEEKQLMAALQQQLASLHGSSCSVPASTANVAAPAAGAVGANAAANRLLASPLEIEFAASPLSTRSDPQPAPAVASSSGATTAATAAATATSAASAGATTTAPTGSPTAEERRRLKEDLEARIEQLTQLTRSLEDCGPVYDCVAFHDGSHWRAALDTTETGDFSFATLLTDYYTERRFAQFGLDDMASYAINIYDDGAIVSVVVDAGAHGTHVAGIVGANFPDEPSRNGMAPGAQLISVKIGDTRLGSMETGTAFVRGLTHALKRKVDLINLSYGEPTSLCEQGRIIELCSEIVNKHGVIFVSSAGNNGPALTTVGAPGGVCSAVIGVGAYVSNDMMRAEYSMHTPADNAQFTWSSRGPSADGHLGVSISAPGAAIVSVPTWTLKSQQLMNGTSMASPNACGGLALLLSGLKALHIPYTPHHIRRAVENTATNRDCIEPFAIGHGLLSIPHAYKYLCDFHNVSDMDAVYTVTLPDRGDARGLYLRELHENLQPFEEQVHVNATFREDTDNNQQRVAFEARFRLVSTAPFVQCPDHLVLMHEGRSFHIRVDPTALPLDGSVRYGEILAFNVDAPARGPIFRLPITVIRPLPVLGRSIGAPLRQTSEGRVAGSSASGSGVVGLPLSQQQQEQQSHDATALHEDPTPHLIRFRRLPLSAGRVVRKFVTVPSGASWVEVRLSLRGATLDARRFVLHALQLQPQRRYNTMEYHKLSTVVQDTPSVHKFAVLPDVTLELCIAQWWASVGDTELDVTAEFSGLQLLGASNAGIHLNGSELAARVDITSPLRREEVMPSITLKTWRQALKPGEYRIAPLSTARDTLLDGQRLYELVVSYKFSQADSMEVQITVPVVSDLLYESPFEAQFWSVYDSNKRRLFSGDAFPSHYALKLDKGDYVVRLQLRHEKIDVLERCKDFPVMIERSLTKSQEVSLDIFPSYKAALANGARVRAQTVAPGSILPCYIGCALPASRLPRDCRAGDQLVGALCLSKQFTLGSNTSAEAVRRLPASVPITLSISAASFTSPTAVAIELPATSSSSSSSTEPELTEVDRFRNSVRDVMIAGLARLHTKTARADYDQVYASLLQLHPDHLPLHVAHLQAIDTPDSKDRREILPSILAAADQVVQLCAPAALAAHFGVNHDASTLGQAEVAKTRRAMESKRDTLVDALARKARALVELGACNFGSAPFINRHRGIEADATASRPVAEARVSSPTPSSVSPTIATTAAAAAAAAAAVLSQEIARDDSAIALTPDVSTAEADAAKPSDKAIVLSSFDAMLQAALPTQTSASAMLSSGTASAADSSATSTSLNQLQLDAMFDTTMATLSEWISLQDAKVVHLFVHREVGRGRFGAALRAVNKQLGLDAFHMQSATLQAAVYELRFAIVLRLAWHSLAANERRFQLIRFPLKYASF</sequence>
<organism evidence="17 18">
    <name type="scientific">Capsaspora owczarzaki (strain ATCC 30864)</name>
    <dbReference type="NCBI Taxonomy" id="595528"/>
    <lineage>
        <taxon>Eukaryota</taxon>
        <taxon>Filasterea</taxon>
        <taxon>Capsaspora</taxon>
    </lineage>
</organism>
<dbReference type="FunFam" id="3.40.50.200:FF:000013">
    <property type="entry name" value="Tripeptidyl-peptidase 2 homolog"/>
    <property type="match status" value="1"/>
</dbReference>
<dbReference type="GO" id="GO:0004177">
    <property type="term" value="F:aminopeptidase activity"/>
    <property type="evidence" value="ECO:0007669"/>
    <property type="project" value="UniProtKB-KW"/>
</dbReference>
<dbReference type="Gene3D" id="3.40.50.200">
    <property type="entry name" value="Peptidase S8/S53 domain"/>
    <property type="match status" value="2"/>
</dbReference>
<dbReference type="InterPro" id="IPR023828">
    <property type="entry name" value="Peptidase_S8_Ser-AS"/>
</dbReference>
<keyword evidence="5" id="KW-0031">Aminopeptidase</keyword>
<feature type="domain" description="Tripeptidyl-peptidase II first Ig-like" evidence="15">
    <location>
        <begin position="719"/>
        <end position="828"/>
    </location>
</feature>
<dbReference type="InterPro" id="IPR022229">
    <property type="entry name" value="TPPII_Ig-like-2"/>
</dbReference>
<dbReference type="PhylomeDB" id="A0A0D2X510"/>
<feature type="active site" description="Charge relay system" evidence="10">
    <location>
        <position position="636"/>
    </location>
</feature>
<dbReference type="Gene3D" id="2.60.40.3170">
    <property type="match status" value="1"/>
</dbReference>
<evidence type="ECO:0000256" key="1">
    <source>
        <dbReference type="ARBA" id="ARBA00001910"/>
    </source>
</evidence>
<dbReference type="InterPro" id="IPR000209">
    <property type="entry name" value="Peptidase_S8/S53_dom"/>
</dbReference>
<feature type="region of interest" description="Disordered" evidence="11">
    <location>
        <begin position="845"/>
        <end position="880"/>
    </location>
</feature>
<dbReference type="Gene3D" id="1.25.40.710">
    <property type="match status" value="1"/>
</dbReference>
<evidence type="ECO:0000256" key="3">
    <source>
        <dbReference type="ARBA" id="ARBA00012462"/>
    </source>
</evidence>
<evidence type="ECO:0000313" key="17">
    <source>
        <dbReference type="EMBL" id="KJE96994.1"/>
    </source>
</evidence>
<feature type="region of interest" description="Disordered" evidence="11">
    <location>
        <begin position="1437"/>
        <end position="1457"/>
    </location>
</feature>
<dbReference type="OrthoDB" id="10256524at2759"/>
<dbReference type="PANTHER" id="PTHR43806:SF14">
    <property type="entry name" value="TRIPEPTIDYL-PEPTIDASE 2"/>
    <property type="match status" value="1"/>
</dbReference>
<feature type="active site" description="Charge relay system" evidence="10">
    <location>
        <position position="135"/>
    </location>
</feature>
<dbReference type="Pfam" id="PF21223">
    <property type="entry name" value="TPPII_Ig-like-1"/>
    <property type="match status" value="1"/>
</dbReference>
<evidence type="ECO:0000259" key="13">
    <source>
        <dbReference type="Pfam" id="PF12580"/>
    </source>
</evidence>
<dbReference type="FunCoup" id="A0A0D2X510">
    <property type="interactions" value="705"/>
</dbReference>
<feature type="compositionally biased region" description="Low complexity" evidence="11">
    <location>
        <begin position="7"/>
        <end position="52"/>
    </location>
</feature>
<evidence type="ECO:0000256" key="7">
    <source>
        <dbReference type="ARBA" id="ARBA00022801"/>
    </source>
</evidence>
<reference evidence="18" key="1">
    <citation type="submission" date="2011-02" db="EMBL/GenBank/DDBJ databases">
        <title>The Genome Sequence of Capsaspora owczarzaki ATCC 30864.</title>
        <authorList>
            <person name="Russ C."/>
            <person name="Cuomo C."/>
            <person name="Burger G."/>
            <person name="Gray M.W."/>
            <person name="Holland P.W.H."/>
            <person name="King N."/>
            <person name="Lang F.B.F."/>
            <person name="Roger A.J."/>
            <person name="Ruiz-Trillo I."/>
            <person name="Young S.K."/>
            <person name="Zeng Q."/>
            <person name="Gargeya S."/>
            <person name="Alvarado L."/>
            <person name="Berlin A."/>
            <person name="Chapman S.B."/>
            <person name="Chen Z."/>
            <person name="Freedman E."/>
            <person name="Gellesch M."/>
            <person name="Goldberg J."/>
            <person name="Griggs A."/>
            <person name="Gujja S."/>
            <person name="Heilman E."/>
            <person name="Heiman D."/>
            <person name="Howarth C."/>
            <person name="Mehta T."/>
            <person name="Neiman D."/>
            <person name="Pearson M."/>
            <person name="Roberts A."/>
            <person name="Saif S."/>
            <person name="Shea T."/>
            <person name="Shenoy N."/>
            <person name="Sisk P."/>
            <person name="Stolte C."/>
            <person name="Sykes S."/>
            <person name="White J."/>
            <person name="Yandava C."/>
            <person name="Haas B."/>
            <person name="Nusbaum C."/>
            <person name="Birren B."/>
        </authorList>
    </citation>
    <scope>NUCLEOTIDE SEQUENCE</scope>
    <source>
        <strain evidence="18">ATCC 30864</strain>
    </source>
</reference>
<dbReference type="InterPro" id="IPR022398">
    <property type="entry name" value="Peptidase_S8_His-AS"/>
</dbReference>
<dbReference type="GO" id="GO:0006508">
    <property type="term" value="P:proteolysis"/>
    <property type="evidence" value="ECO:0007669"/>
    <property type="project" value="UniProtKB-KW"/>
</dbReference>
<dbReference type="OMA" id="XRICEVI"/>
<feature type="compositionally biased region" description="Low complexity" evidence="11">
    <location>
        <begin position="333"/>
        <end position="350"/>
    </location>
</feature>
<evidence type="ECO:0000259" key="16">
    <source>
        <dbReference type="Pfam" id="PF21316"/>
    </source>
</evidence>
<evidence type="ECO:0000313" key="18">
    <source>
        <dbReference type="Proteomes" id="UP000008743"/>
    </source>
</evidence>
<evidence type="ECO:0000256" key="4">
    <source>
        <dbReference type="ARBA" id="ARBA00020244"/>
    </source>
</evidence>
<proteinExistence type="inferred from homology"/>
<dbReference type="eggNOG" id="KOG1114">
    <property type="taxonomic scope" value="Eukaryota"/>
</dbReference>
<dbReference type="PROSITE" id="PS00137">
    <property type="entry name" value="SUBTILASE_HIS"/>
    <property type="match status" value="1"/>
</dbReference>
<feature type="compositionally biased region" description="Low complexity" evidence="11">
    <location>
        <begin position="89"/>
        <end position="98"/>
    </location>
</feature>
<dbReference type="Proteomes" id="UP000008743">
    <property type="component" value="Unassembled WGS sequence"/>
</dbReference>
<gene>
    <name evidence="17" type="ORF">CAOG_007483</name>
</gene>
<evidence type="ECO:0000256" key="11">
    <source>
        <dbReference type="SAM" id="MobiDB-lite"/>
    </source>
</evidence>
<feature type="active site" description="Charge relay system" evidence="10">
    <location>
        <position position="451"/>
    </location>
</feature>
<dbReference type="GO" id="GO:0004252">
    <property type="term" value="F:serine-type endopeptidase activity"/>
    <property type="evidence" value="ECO:0007669"/>
    <property type="project" value="UniProtKB-UniRule"/>
</dbReference>
<comment type="catalytic activity">
    <reaction evidence="1">
        <text>Release of an N-terminal tripeptide from a polypeptide.</text>
        <dbReference type="EC" id="3.4.14.10"/>
    </reaction>
</comment>
<dbReference type="STRING" id="595528.A0A0D2X510"/>
<dbReference type="GO" id="GO:0005829">
    <property type="term" value="C:cytosol"/>
    <property type="evidence" value="ECO:0007669"/>
    <property type="project" value="TreeGrafter"/>
</dbReference>
<feature type="domain" description="Tripeptidyl peptidase II second Ig-like" evidence="13">
    <location>
        <begin position="1023"/>
        <end position="1213"/>
    </location>
</feature>
<dbReference type="InterPro" id="IPR046940">
    <property type="entry name" value="TPPII_Ig-like_sf"/>
</dbReference>